<sequence length="102" mass="12363">MFYRRYKPESKRDWILENFRSEARKTSRNEDYKFWKVGSHAIELFSEDLVWQKINYIHNNPVEAMLVRNPSDWIHSSASNYRNGEGILKEIHRLVPPLRTVR</sequence>
<evidence type="ECO:0000313" key="1">
    <source>
        <dbReference type="EMBL" id="RYM32600.1"/>
    </source>
</evidence>
<keyword evidence="2" id="KW-1185">Reference proteome</keyword>
<proteinExistence type="predicted"/>
<dbReference type="GO" id="GO:0004803">
    <property type="term" value="F:transposase activity"/>
    <property type="evidence" value="ECO:0007669"/>
    <property type="project" value="InterPro"/>
</dbReference>
<dbReference type="Proteomes" id="UP000293952">
    <property type="component" value="Unassembled WGS sequence"/>
</dbReference>
<comment type="caution">
    <text evidence="1">The sequence shown here is derived from an EMBL/GenBank/DDBJ whole genome shotgun (WGS) entry which is preliminary data.</text>
</comment>
<reference evidence="1 2" key="1">
    <citation type="submission" date="2019-02" db="EMBL/GenBank/DDBJ databases">
        <title>Genome sequence of the sea-ice species Brumimicrobium glaciale.</title>
        <authorList>
            <person name="Bowman J.P."/>
        </authorList>
    </citation>
    <scope>NUCLEOTIDE SEQUENCE [LARGE SCALE GENOMIC DNA]</scope>
    <source>
        <strain evidence="1 2">IC156</strain>
    </source>
</reference>
<organism evidence="1 2">
    <name type="scientific">Brumimicrobium glaciale</name>
    <dbReference type="NCBI Taxonomy" id="200475"/>
    <lineage>
        <taxon>Bacteria</taxon>
        <taxon>Pseudomonadati</taxon>
        <taxon>Bacteroidota</taxon>
        <taxon>Flavobacteriia</taxon>
        <taxon>Flavobacteriales</taxon>
        <taxon>Crocinitomicaceae</taxon>
        <taxon>Brumimicrobium</taxon>
    </lineage>
</organism>
<dbReference type="GO" id="GO:0003677">
    <property type="term" value="F:DNA binding"/>
    <property type="evidence" value="ECO:0007669"/>
    <property type="project" value="InterPro"/>
</dbReference>
<dbReference type="AlphaFoldDB" id="A0A4Q4KIJ1"/>
<dbReference type="GO" id="GO:0006313">
    <property type="term" value="P:DNA transposition"/>
    <property type="evidence" value="ECO:0007669"/>
    <property type="project" value="InterPro"/>
</dbReference>
<dbReference type="Gene3D" id="3.30.70.1290">
    <property type="entry name" value="Transposase IS200-like"/>
    <property type="match status" value="1"/>
</dbReference>
<dbReference type="EMBL" id="SETE01000006">
    <property type="protein sequence ID" value="RYM32600.1"/>
    <property type="molecule type" value="Genomic_DNA"/>
</dbReference>
<gene>
    <name evidence="1" type="ORF">ERX46_15160</name>
</gene>
<evidence type="ECO:0000313" key="2">
    <source>
        <dbReference type="Proteomes" id="UP000293952"/>
    </source>
</evidence>
<evidence type="ECO:0008006" key="3">
    <source>
        <dbReference type="Google" id="ProtNLM"/>
    </source>
</evidence>
<dbReference type="OrthoDB" id="9788881at2"/>
<dbReference type="RefSeq" id="WP_130094699.1">
    <property type="nucleotide sequence ID" value="NZ_SETE01000006.1"/>
</dbReference>
<dbReference type="InterPro" id="IPR036515">
    <property type="entry name" value="Transposase_17_sf"/>
</dbReference>
<accession>A0A4Q4KIJ1</accession>
<protein>
    <recommendedName>
        <fullName evidence="3">Transposase</fullName>
    </recommendedName>
</protein>
<name>A0A4Q4KIJ1_9FLAO</name>